<dbReference type="GO" id="GO:0004775">
    <property type="term" value="F:succinate-CoA ligase (ADP-forming) activity"/>
    <property type="evidence" value="ECO:0007669"/>
    <property type="project" value="UniProtKB-EC"/>
</dbReference>
<evidence type="ECO:0000259" key="7">
    <source>
        <dbReference type="PROSITE" id="PS50975"/>
    </source>
</evidence>
<proteinExistence type="inferred from homology"/>
<dbReference type="InterPro" id="IPR016102">
    <property type="entry name" value="Succinyl-CoA_synth-like"/>
</dbReference>
<dbReference type="SUPFAM" id="SSF52210">
    <property type="entry name" value="Succinyl-CoA synthetase domains"/>
    <property type="match status" value="1"/>
</dbReference>
<evidence type="ECO:0000313" key="9">
    <source>
        <dbReference type="Proteomes" id="UP001597453"/>
    </source>
</evidence>
<feature type="binding site" evidence="5">
    <location>
        <position position="103"/>
    </location>
    <ligand>
        <name>ATP</name>
        <dbReference type="ChEBI" id="CHEBI:30616"/>
    </ligand>
</feature>
<comment type="caution">
    <text evidence="8">The sequence shown here is derived from an EMBL/GenBank/DDBJ whole genome shotgun (WGS) entry which is preliminary data.</text>
</comment>
<dbReference type="PANTHER" id="PTHR11815:SF10">
    <property type="entry name" value="SUCCINATE--COA LIGASE [GDP-FORMING] SUBUNIT BETA, MITOCHONDRIAL"/>
    <property type="match status" value="1"/>
</dbReference>
<name>A0ABW5RIG4_9MICO</name>
<accession>A0ABW5RIG4</accession>
<dbReference type="InterPro" id="IPR005811">
    <property type="entry name" value="SUCC_ACL_C"/>
</dbReference>
<keyword evidence="3 5" id="KW-0547">Nucleotide-binding</keyword>
<feature type="binding site" evidence="5">
    <location>
        <position position="49"/>
    </location>
    <ligand>
        <name>ATP</name>
        <dbReference type="ChEBI" id="CHEBI:30616"/>
    </ligand>
</feature>
<feature type="binding site" evidence="5">
    <location>
        <begin position="56"/>
        <end position="58"/>
    </location>
    <ligand>
        <name>ATP</name>
        <dbReference type="ChEBI" id="CHEBI:30616"/>
    </ligand>
</feature>
<keyword evidence="5" id="KW-0816">Tricarboxylic acid cycle</keyword>
<feature type="domain" description="ATP-grasp" evidence="7">
    <location>
        <begin position="9"/>
        <end position="239"/>
    </location>
</feature>
<keyword evidence="4 5" id="KW-0460">Magnesium</keyword>
<dbReference type="InterPro" id="IPR013650">
    <property type="entry name" value="ATP-grasp_succ-CoA_synth-type"/>
</dbReference>
<comment type="cofactor">
    <cofactor evidence="5">
        <name>Mg(2+)</name>
        <dbReference type="ChEBI" id="CHEBI:18420"/>
    </cofactor>
    <text evidence="5">Binds 1 Mg(2+) ion per subunit.</text>
</comment>
<comment type="subunit">
    <text evidence="5">Heterotetramer of two alpha and two beta subunits.</text>
</comment>
<reference evidence="9" key="1">
    <citation type="journal article" date="2019" name="Int. J. Syst. Evol. Microbiol.">
        <title>The Global Catalogue of Microorganisms (GCM) 10K type strain sequencing project: providing services to taxonomists for standard genome sequencing and annotation.</title>
        <authorList>
            <consortium name="The Broad Institute Genomics Platform"/>
            <consortium name="The Broad Institute Genome Sequencing Center for Infectious Disease"/>
            <person name="Wu L."/>
            <person name="Ma J."/>
        </authorList>
    </citation>
    <scope>NUCLEOTIDE SEQUENCE [LARGE SCALE GENOMIC DNA]</scope>
    <source>
        <strain evidence="9">TISTR 1511</strain>
    </source>
</reference>
<dbReference type="HAMAP" id="MF_00558">
    <property type="entry name" value="Succ_CoA_beta"/>
    <property type="match status" value="1"/>
</dbReference>
<keyword evidence="9" id="KW-1185">Reference proteome</keyword>
<protein>
    <recommendedName>
        <fullName evidence="5">Succinate--CoA ligase [ADP-forming] subunit beta</fullName>
        <ecNumber evidence="5">6.2.1.5</ecNumber>
    </recommendedName>
    <alternativeName>
        <fullName evidence="5">Succinyl-CoA synthetase subunit beta</fullName>
        <shortName evidence="5">SCS-beta</shortName>
    </alternativeName>
</protein>
<dbReference type="InterPro" id="IPR017866">
    <property type="entry name" value="Succ-CoA_synthase_bsu_CS"/>
</dbReference>
<dbReference type="Pfam" id="PF08442">
    <property type="entry name" value="ATP-grasp_2"/>
    <property type="match status" value="1"/>
</dbReference>
<dbReference type="InterPro" id="IPR013815">
    <property type="entry name" value="ATP_grasp_subdomain_1"/>
</dbReference>
<evidence type="ECO:0000313" key="8">
    <source>
        <dbReference type="EMBL" id="MFD2674430.1"/>
    </source>
</evidence>
<dbReference type="Gene3D" id="3.40.50.261">
    <property type="entry name" value="Succinyl-CoA synthetase domains"/>
    <property type="match status" value="1"/>
</dbReference>
<comment type="catalytic activity">
    <reaction evidence="5">
        <text>GTP + succinate + CoA = succinyl-CoA + GDP + phosphate</text>
        <dbReference type="Rhea" id="RHEA:22120"/>
        <dbReference type="ChEBI" id="CHEBI:30031"/>
        <dbReference type="ChEBI" id="CHEBI:37565"/>
        <dbReference type="ChEBI" id="CHEBI:43474"/>
        <dbReference type="ChEBI" id="CHEBI:57287"/>
        <dbReference type="ChEBI" id="CHEBI:57292"/>
        <dbReference type="ChEBI" id="CHEBI:58189"/>
    </reaction>
</comment>
<keyword evidence="1 5" id="KW-0436">Ligase</keyword>
<dbReference type="EC" id="6.2.1.5" evidence="5"/>
<dbReference type="RefSeq" id="WP_066056675.1">
    <property type="nucleotide sequence ID" value="NZ_JBHUNF010000002.1"/>
</dbReference>
<keyword evidence="5 6" id="KW-0067">ATP-binding</keyword>
<evidence type="ECO:0000256" key="4">
    <source>
        <dbReference type="ARBA" id="ARBA00022842"/>
    </source>
</evidence>
<comment type="function">
    <text evidence="5">Succinyl-CoA synthetase functions in the citric acid cycle (TCA), coupling the hydrolysis of succinyl-CoA to the synthesis of either ATP or GTP and thus represents the only step of substrate-level phosphorylation in the TCA. The beta subunit provides nucleotide specificity of the enzyme and binds the substrate succinate, while the binding sites for coenzyme A and phosphate are found in the alpha subunit.</text>
</comment>
<evidence type="ECO:0000256" key="3">
    <source>
        <dbReference type="ARBA" id="ARBA00022741"/>
    </source>
</evidence>
<comment type="caution">
    <text evidence="5">Lacks conserved residue(s) required for the propagation of feature annotation.</text>
</comment>
<comment type="catalytic activity">
    <reaction evidence="5">
        <text>succinate + ATP + CoA = succinyl-CoA + ADP + phosphate</text>
        <dbReference type="Rhea" id="RHEA:17661"/>
        <dbReference type="ChEBI" id="CHEBI:30031"/>
        <dbReference type="ChEBI" id="CHEBI:30616"/>
        <dbReference type="ChEBI" id="CHEBI:43474"/>
        <dbReference type="ChEBI" id="CHEBI:57287"/>
        <dbReference type="ChEBI" id="CHEBI:57292"/>
        <dbReference type="ChEBI" id="CHEBI:456216"/>
        <dbReference type="EC" id="6.2.1.5"/>
    </reaction>
</comment>
<evidence type="ECO:0000256" key="5">
    <source>
        <dbReference type="HAMAP-Rule" id="MF_00558"/>
    </source>
</evidence>
<dbReference type="Proteomes" id="UP001597453">
    <property type="component" value="Unassembled WGS sequence"/>
</dbReference>
<dbReference type="InterPro" id="IPR005809">
    <property type="entry name" value="Succ_CoA_ligase-like_bsu"/>
</dbReference>
<feature type="binding site" evidence="5">
    <location>
        <begin position="322"/>
        <end position="324"/>
    </location>
    <ligand>
        <name>substrate</name>
        <note>ligand shared with subunit alpha</note>
    </ligand>
</feature>
<feature type="binding site" evidence="5">
    <location>
        <position position="261"/>
    </location>
    <ligand>
        <name>substrate</name>
        <note>ligand shared with subunit alpha</note>
    </ligand>
</feature>
<dbReference type="NCBIfam" id="NF001913">
    <property type="entry name" value="PRK00696.1"/>
    <property type="match status" value="1"/>
</dbReference>
<sequence length="400" mass="41527">MDLLEYQARECFASWGIPTPLAIVAATTDDAEQAASQLIANGATGVVVKAQVPTGGRGKSGGVAVVADAQAAREAAVRILNQPIATHRVECLLVAEAVDIAEEYYAAVLLDRDAGGYRALFCAEGGVDIETIAKNSPDALLQQAINPLDGFDVDAALAFLQPAALPAPVRAQAAEALAKCYQLLREGDATLVEINPLARTTSDQVIALDAKITLDDNAAFRHPERAHLYAADRIRDPNERAASEAGLNYVKLDGEIGIIGNGAGLVLSTLDIVTTAGAAAGVRPANFLDIGGGASTETMVTALRVVLGDPQVRSVFINIYGGITACDLIARGMLEALESLATGNETGAEIKPIVVRFDGNAAEAGLAILQQAAHPAVTVCDTMHTAAETVVALATTREER</sequence>
<dbReference type="Pfam" id="PF00549">
    <property type="entry name" value="Ligase_CoA"/>
    <property type="match status" value="1"/>
</dbReference>
<dbReference type="InterPro" id="IPR011761">
    <property type="entry name" value="ATP-grasp"/>
</dbReference>
<dbReference type="EMBL" id="JBHUNF010000002">
    <property type="protein sequence ID" value="MFD2674430.1"/>
    <property type="molecule type" value="Genomic_DNA"/>
</dbReference>
<evidence type="ECO:0000256" key="2">
    <source>
        <dbReference type="ARBA" id="ARBA00022723"/>
    </source>
</evidence>
<comment type="similarity">
    <text evidence="5">Belongs to the succinate/malate CoA ligase beta subunit family.</text>
</comment>
<dbReference type="SUPFAM" id="SSF56059">
    <property type="entry name" value="Glutathione synthetase ATP-binding domain-like"/>
    <property type="match status" value="1"/>
</dbReference>
<dbReference type="Gene3D" id="3.30.1490.20">
    <property type="entry name" value="ATP-grasp fold, A domain"/>
    <property type="match status" value="1"/>
</dbReference>
<feature type="binding site" evidence="5">
    <location>
        <position position="209"/>
    </location>
    <ligand>
        <name>Mg(2+)</name>
        <dbReference type="ChEBI" id="CHEBI:18420"/>
    </ligand>
</feature>
<feature type="binding site" evidence="5">
    <location>
        <position position="98"/>
    </location>
    <ligand>
        <name>ATP</name>
        <dbReference type="ChEBI" id="CHEBI:30616"/>
    </ligand>
</feature>
<organism evidence="8 9">
    <name type="scientific">Gulosibacter bifidus</name>
    <dbReference type="NCBI Taxonomy" id="272239"/>
    <lineage>
        <taxon>Bacteria</taxon>
        <taxon>Bacillati</taxon>
        <taxon>Actinomycetota</taxon>
        <taxon>Actinomycetes</taxon>
        <taxon>Micrococcales</taxon>
        <taxon>Microbacteriaceae</taxon>
        <taxon>Gulosibacter</taxon>
    </lineage>
</organism>
<feature type="binding site" evidence="5">
    <location>
        <position position="195"/>
    </location>
    <ligand>
        <name>Mg(2+)</name>
        <dbReference type="ChEBI" id="CHEBI:18420"/>
    </ligand>
</feature>
<dbReference type="PANTHER" id="PTHR11815">
    <property type="entry name" value="SUCCINYL-COA SYNTHETASE BETA CHAIN"/>
    <property type="match status" value="1"/>
</dbReference>
<dbReference type="Gene3D" id="3.30.470.20">
    <property type="entry name" value="ATP-grasp fold, B domain"/>
    <property type="match status" value="1"/>
</dbReference>
<gene>
    <name evidence="5 8" type="primary">sucC</name>
    <name evidence="8" type="ORF">ACFSUQ_03845</name>
</gene>
<keyword evidence="2 5" id="KW-0479">Metal-binding</keyword>
<dbReference type="PROSITE" id="PS50975">
    <property type="entry name" value="ATP_GRASP"/>
    <property type="match status" value="1"/>
</dbReference>
<dbReference type="PIRSF" id="PIRSF001554">
    <property type="entry name" value="SucCS_beta"/>
    <property type="match status" value="1"/>
</dbReference>
<evidence type="ECO:0000256" key="6">
    <source>
        <dbReference type="PROSITE-ProRule" id="PRU00409"/>
    </source>
</evidence>
<comment type="pathway">
    <text evidence="5">Carbohydrate metabolism; tricarboxylic acid cycle; succinate from succinyl-CoA (ligase route): step 1/1.</text>
</comment>
<evidence type="ECO:0000256" key="1">
    <source>
        <dbReference type="ARBA" id="ARBA00022598"/>
    </source>
</evidence>
<dbReference type="PROSITE" id="PS01217">
    <property type="entry name" value="SUCCINYL_COA_LIG_3"/>
    <property type="match status" value="1"/>
</dbReference>